<dbReference type="Proteomes" id="UP000198851">
    <property type="component" value="Unassembled WGS sequence"/>
</dbReference>
<feature type="chain" id="PRO_5011447523" description="Lipid A deacylase LpxR family protein" evidence="1">
    <location>
        <begin position="28"/>
        <end position="319"/>
    </location>
</feature>
<dbReference type="Gene3D" id="2.40.128.140">
    <property type="entry name" value="Outer membrane protein"/>
    <property type="match status" value="1"/>
</dbReference>
<dbReference type="EMBL" id="FOSZ01000009">
    <property type="protein sequence ID" value="SFL30255.1"/>
    <property type="molecule type" value="Genomic_DNA"/>
</dbReference>
<keyword evidence="3" id="KW-1185">Reference proteome</keyword>
<gene>
    <name evidence="2" type="ORF">SAMN04488036_10918</name>
</gene>
<evidence type="ECO:0000313" key="2">
    <source>
        <dbReference type="EMBL" id="SFL30255.1"/>
    </source>
</evidence>
<dbReference type="Pfam" id="PF09982">
    <property type="entry name" value="LpxR"/>
    <property type="match status" value="1"/>
</dbReference>
<evidence type="ECO:0008006" key="4">
    <source>
        <dbReference type="Google" id="ProtNLM"/>
    </source>
</evidence>
<organism evidence="2 3">
    <name type="scientific">Shimia haliotis</name>
    <dbReference type="NCBI Taxonomy" id="1280847"/>
    <lineage>
        <taxon>Bacteria</taxon>
        <taxon>Pseudomonadati</taxon>
        <taxon>Pseudomonadota</taxon>
        <taxon>Alphaproteobacteria</taxon>
        <taxon>Rhodobacterales</taxon>
        <taxon>Roseobacteraceae</taxon>
    </lineage>
</organism>
<keyword evidence="1" id="KW-0732">Signal</keyword>
<evidence type="ECO:0000313" key="3">
    <source>
        <dbReference type="Proteomes" id="UP000198851"/>
    </source>
</evidence>
<dbReference type="InterPro" id="IPR018707">
    <property type="entry name" value="LpxR"/>
</dbReference>
<feature type="signal peptide" evidence="1">
    <location>
        <begin position="1"/>
        <end position="27"/>
    </location>
</feature>
<accession>A0A1I4GJU9</accession>
<sequence>MGRMTSAVRAALLICGALATTAIPAFASEDAMADVQDTRVQLGFGNLLVNDVIGDGYDRWRSGSYTTSRIWGRGWSGEAPSEFGDIIEFRFGGEVMSAESLVAPAAGDRAWAGSLFWGLHTHFKRGKSDFVVGADLVAVGPMTHLDDFQSALHDIIGIDGPSDAVRANQIGDQWIPRFVGEVGRDLDLGGRGKLRPFVEVRAGDETLARAGFDVTFGKFGEGELLVRDWVTGHRYRAVRNHQKGVSFVAGADVAKVFDSVYLPESRGYTLTDTRSRVRAGLHVRGKAYHVFYGVSWLSKEFEAQREDQVVGAVKLDFNF</sequence>
<name>A0A1I4GJU9_9RHOB</name>
<dbReference type="AlphaFoldDB" id="A0A1I4GJU9"/>
<protein>
    <recommendedName>
        <fullName evidence="4">Lipid A deacylase LpxR family protein</fullName>
    </recommendedName>
</protein>
<dbReference type="OrthoDB" id="7721289at2"/>
<proteinExistence type="predicted"/>
<dbReference type="InterPro" id="IPR037107">
    <property type="entry name" value="Put_OMP_sf"/>
</dbReference>
<reference evidence="3" key="1">
    <citation type="submission" date="2016-10" db="EMBL/GenBank/DDBJ databases">
        <authorList>
            <person name="Varghese N."/>
            <person name="Submissions S."/>
        </authorList>
    </citation>
    <scope>NUCLEOTIDE SEQUENCE [LARGE SCALE GENOMIC DNA]</scope>
    <source>
        <strain evidence="3">DSM 28453</strain>
    </source>
</reference>
<dbReference type="RefSeq" id="WP_093325467.1">
    <property type="nucleotide sequence ID" value="NZ_FOSZ01000009.1"/>
</dbReference>
<evidence type="ECO:0000256" key="1">
    <source>
        <dbReference type="SAM" id="SignalP"/>
    </source>
</evidence>
<dbReference type="STRING" id="1280847.SAMN04488036_10918"/>